<dbReference type="RefSeq" id="WP_221620527.1">
    <property type="nucleotide sequence ID" value="NZ_RQYC01000053.1"/>
</dbReference>
<keyword evidence="3" id="KW-1185">Reference proteome</keyword>
<feature type="non-terminal residue" evidence="2">
    <location>
        <position position="204"/>
    </location>
</feature>
<feature type="compositionally biased region" description="Polar residues" evidence="1">
    <location>
        <begin position="80"/>
        <end position="122"/>
    </location>
</feature>
<evidence type="ECO:0000313" key="3">
    <source>
        <dbReference type="Proteomes" id="UP000269923"/>
    </source>
</evidence>
<feature type="region of interest" description="Disordered" evidence="1">
    <location>
        <begin position="1"/>
        <end position="34"/>
    </location>
</feature>
<accession>A0A3P2A3X1</accession>
<evidence type="ECO:0000256" key="1">
    <source>
        <dbReference type="SAM" id="MobiDB-lite"/>
    </source>
</evidence>
<name>A0A3P2A3X1_9NEIS</name>
<reference evidence="2 3" key="1">
    <citation type="submission" date="2018-11" db="EMBL/GenBank/DDBJ databases">
        <title>Genomes From Bacteria Associated with the Canine Oral Cavity: a Test Case for Automated Genome-Based Taxonomic Assignment.</title>
        <authorList>
            <person name="Coil D.A."/>
            <person name="Jospin G."/>
            <person name="Darling A.E."/>
            <person name="Wallis C."/>
            <person name="Davis I.J."/>
            <person name="Harris S."/>
            <person name="Eisen J.A."/>
            <person name="Holcombe L.J."/>
            <person name="O'Flynn C."/>
        </authorList>
    </citation>
    <scope>NUCLEOTIDE SEQUENCE [LARGE SCALE GENOMIC DNA]</scope>
    <source>
        <strain evidence="2 3">COT-280</strain>
    </source>
</reference>
<dbReference type="EMBL" id="RQYC01000053">
    <property type="protein sequence ID" value="RRD88363.1"/>
    <property type="molecule type" value="Genomic_DNA"/>
</dbReference>
<protein>
    <recommendedName>
        <fullName evidence="4">Hemagglutinin repeat-containing protein</fullName>
    </recommendedName>
</protein>
<dbReference type="AlphaFoldDB" id="A0A3P2A3X1"/>
<evidence type="ECO:0008006" key="4">
    <source>
        <dbReference type="Google" id="ProtNLM"/>
    </source>
</evidence>
<gene>
    <name evidence="2" type="ORF">EII21_11380</name>
</gene>
<organism evidence="2 3">
    <name type="scientific">Conchiformibius steedae</name>
    <dbReference type="NCBI Taxonomy" id="153493"/>
    <lineage>
        <taxon>Bacteria</taxon>
        <taxon>Pseudomonadati</taxon>
        <taxon>Pseudomonadota</taxon>
        <taxon>Betaproteobacteria</taxon>
        <taxon>Neisseriales</taxon>
        <taxon>Neisseriaceae</taxon>
        <taxon>Conchiformibius</taxon>
    </lineage>
</organism>
<feature type="region of interest" description="Disordered" evidence="1">
    <location>
        <begin position="80"/>
        <end position="137"/>
    </location>
</feature>
<evidence type="ECO:0000313" key="2">
    <source>
        <dbReference type="EMBL" id="RRD88363.1"/>
    </source>
</evidence>
<proteinExistence type="predicted"/>
<sequence>MGGRVQGGFGTAWSAEANYSSDKTSGSRQAVNEQSGLFAGEGGYHVQAGSVHLKGGAIVSTAAAEQNELNARSFSHENIQNQREHQVSSTALSAGWNTQTGSTFSPSLPQKQSGGDDSTTHAVLSEGNIRIGGRSTTTDELGIRKQADGAHQTLSAQADLQAIAQQQKTVAQTTAQIKSAVQTYSSNRAAQYERAKAQVAQVLT</sequence>
<feature type="compositionally biased region" description="Polar residues" evidence="1">
    <location>
        <begin position="17"/>
        <end position="34"/>
    </location>
</feature>
<feature type="compositionally biased region" description="Gly residues" evidence="1">
    <location>
        <begin position="1"/>
        <end position="10"/>
    </location>
</feature>
<dbReference type="Proteomes" id="UP000269923">
    <property type="component" value="Unassembled WGS sequence"/>
</dbReference>
<comment type="caution">
    <text evidence="2">The sequence shown here is derived from an EMBL/GenBank/DDBJ whole genome shotgun (WGS) entry which is preliminary data.</text>
</comment>